<dbReference type="Proteomes" id="UP001645039">
    <property type="component" value="Unassembled WGS sequence"/>
</dbReference>
<evidence type="ECO:0000313" key="1">
    <source>
        <dbReference type="EMBL" id="MBE0398768.1"/>
    </source>
</evidence>
<comment type="caution">
    <text evidence="1">The sequence shown here is derived from an EMBL/GenBank/DDBJ whole genome shotgun (WGS) entry which is preliminary data.</text>
</comment>
<protein>
    <recommendedName>
        <fullName evidence="3">Flagellar FliJ protein</fullName>
    </recommendedName>
</protein>
<accession>A0ABR9EX20</accession>
<proteinExistence type="predicted"/>
<dbReference type="RefSeq" id="WP_192535768.1">
    <property type="nucleotide sequence ID" value="NZ_RRZD01000001.1"/>
</dbReference>
<sequence length="141" mass="16660">MRRAEYALAEQRRRCQTDAENLETLDTTLAEQRRAFDRQEEAWFNSSGESVLSKTAFEDMRQGINVHYRRQAVLEETRLEAEQEQSRQLTERDRLAAEWVRRMRSERALGKLVARRHDAERFRDEAHAELEAEDAGPRGVR</sequence>
<evidence type="ECO:0008006" key="3">
    <source>
        <dbReference type="Google" id="ProtNLM"/>
    </source>
</evidence>
<organism evidence="1 2">
    <name type="scientific">Halomonas casei</name>
    <dbReference type="NCBI Taxonomy" id="2742613"/>
    <lineage>
        <taxon>Bacteria</taxon>
        <taxon>Pseudomonadati</taxon>
        <taxon>Pseudomonadota</taxon>
        <taxon>Gammaproteobacteria</taxon>
        <taxon>Oceanospirillales</taxon>
        <taxon>Halomonadaceae</taxon>
        <taxon>Halomonas</taxon>
    </lineage>
</organism>
<gene>
    <name evidence="1" type="ORF">EI168_01415</name>
</gene>
<reference evidence="1 2" key="1">
    <citation type="submission" date="2020-07" db="EMBL/GenBank/DDBJ databases">
        <title>Halophilic bacteria isolated from french cheeses.</title>
        <authorList>
            <person name="Kothe C.I."/>
            <person name="Farah-Kraiem B."/>
            <person name="Renault P."/>
            <person name="Dridi B."/>
        </authorList>
    </citation>
    <scope>NUCLEOTIDE SEQUENCE [LARGE SCALE GENOMIC DNA]</scope>
    <source>
        <strain evidence="1 2">FME1</strain>
    </source>
</reference>
<keyword evidence="2" id="KW-1185">Reference proteome</keyword>
<name>A0ABR9EX20_9GAMM</name>
<evidence type="ECO:0000313" key="2">
    <source>
        <dbReference type="Proteomes" id="UP001645039"/>
    </source>
</evidence>
<dbReference type="EMBL" id="RRZD01000001">
    <property type="protein sequence ID" value="MBE0398768.1"/>
    <property type="molecule type" value="Genomic_DNA"/>
</dbReference>